<organism evidence="2 3">
    <name type="scientific">Crotalaria pallida</name>
    <name type="common">Smooth rattlebox</name>
    <name type="synonym">Crotalaria striata</name>
    <dbReference type="NCBI Taxonomy" id="3830"/>
    <lineage>
        <taxon>Eukaryota</taxon>
        <taxon>Viridiplantae</taxon>
        <taxon>Streptophyta</taxon>
        <taxon>Embryophyta</taxon>
        <taxon>Tracheophyta</taxon>
        <taxon>Spermatophyta</taxon>
        <taxon>Magnoliopsida</taxon>
        <taxon>eudicotyledons</taxon>
        <taxon>Gunneridae</taxon>
        <taxon>Pentapetalae</taxon>
        <taxon>rosids</taxon>
        <taxon>fabids</taxon>
        <taxon>Fabales</taxon>
        <taxon>Fabaceae</taxon>
        <taxon>Papilionoideae</taxon>
        <taxon>50 kb inversion clade</taxon>
        <taxon>genistoids sensu lato</taxon>
        <taxon>core genistoids</taxon>
        <taxon>Crotalarieae</taxon>
        <taxon>Crotalaria</taxon>
    </lineage>
</organism>
<proteinExistence type="predicted"/>
<evidence type="ECO:0000256" key="1">
    <source>
        <dbReference type="SAM" id="Phobius"/>
    </source>
</evidence>
<name>A0AAN9INU5_CROPI</name>
<protein>
    <submittedName>
        <fullName evidence="2">Uncharacterized protein</fullName>
    </submittedName>
</protein>
<dbReference type="EMBL" id="JAYWIO010000002">
    <property type="protein sequence ID" value="KAK7283493.1"/>
    <property type="molecule type" value="Genomic_DNA"/>
</dbReference>
<keyword evidence="1" id="KW-0472">Membrane</keyword>
<keyword evidence="1" id="KW-0812">Transmembrane</keyword>
<keyword evidence="3" id="KW-1185">Reference proteome</keyword>
<accession>A0AAN9INU5</accession>
<comment type="caution">
    <text evidence="2">The sequence shown here is derived from an EMBL/GenBank/DDBJ whole genome shotgun (WGS) entry which is preliminary data.</text>
</comment>
<keyword evidence="1" id="KW-1133">Transmembrane helix</keyword>
<dbReference type="Proteomes" id="UP001372338">
    <property type="component" value="Unassembled WGS sequence"/>
</dbReference>
<sequence>MQDVRFGSCNLKSYSVIHIYTLGLEYMKSERYYFFFKFYFIFLLRAAVVTRFGFLSFCYVPPTPVRVVENS</sequence>
<evidence type="ECO:0000313" key="3">
    <source>
        <dbReference type="Proteomes" id="UP001372338"/>
    </source>
</evidence>
<evidence type="ECO:0000313" key="2">
    <source>
        <dbReference type="EMBL" id="KAK7283493.1"/>
    </source>
</evidence>
<dbReference type="AlphaFoldDB" id="A0AAN9INU5"/>
<feature type="transmembrane region" description="Helical" evidence="1">
    <location>
        <begin position="32"/>
        <end position="54"/>
    </location>
</feature>
<reference evidence="2 3" key="1">
    <citation type="submission" date="2024-01" db="EMBL/GenBank/DDBJ databases">
        <title>The genomes of 5 underutilized Papilionoideae crops provide insights into root nodulation and disease resistanc.</title>
        <authorList>
            <person name="Yuan L."/>
        </authorList>
    </citation>
    <scope>NUCLEOTIDE SEQUENCE [LARGE SCALE GENOMIC DNA]</scope>
    <source>
        <strain evidence="2">ZHUSHIDOU_FW_LH</strain>
        <tissue evidence="2">Leaf</tissue>
    </source>
</reference>
<gene>
    <name evidence="2" type="ORF">RIF29_13044</name>
</gene>